<dbReference type="STRING" id="1469647.BC351_03610"/>
<evidence type="ECO:0000313" key="2">
    <source>
        <dbReference type="Proteomes" id="UP000190626"/>
    </source>
</evidence>
<accession>A0A1V4HKF0</accession>
<dbReference type="AlphaFoldDB" id="A0A1V4HKF0"/>
<name>A0A1V4HKF0_9BACL</name>
<dbReference type="EMBL" id="MBTG01000012">
    <property type="protein sequence ID" value="OPH57618.1"/>
    <property type="molecule type" value="Genomic_DNA"/>
</dbReference>
<gene>
    <name evidence="1" type="ORF">BC351_03610</name>
</gene>
<keyword evidence="2" id="KW-1185">Reference proteome</keyword>
<comment type="caution">
    <text evidence="1">The sequence shown here is derived from an EMBL/GenBank/DDBJ whole genome shotgun (WGS) entry which is preliminary data.</text>
</comment>
<evidence type="ECO:0000313" key="1">
    <source>
        <dbReference type="EMBL" id="OPH57618.1"/>
    </source>
</evidence>
<proteinExistence type="predicted"/>
<dbReference type="Proteomes" id="UP000190626">
    <property type="component" value="Unassembled WGS sequence"/>
</dbReference>
<organism evidence="1 2">
    <name type="scientific">Paenibacillus ferrarius</name>
    <dbReference type="NCBI Taxonomy" id="1469647"/>
    <lineage>
        <taxon>Bacteria</taxon>
        <taxon>Bacillati</taxon>
        <taxon>Bacillota</taxon>
        <taxon>Bacilli</taxon>
        <taxon>Bacillales</taxon>
        <taxon>Paenibacillaceae</taxon>
        <taxon>Paenibacillus</taxon>
    </lineage>
</organism>
<reference evidence="2" key="1">
    <citation type="submission" date="2016-07" db="EMBL/GenBank/DDBJ databases">
        <authorList>
            <person name="Florea S."/>
            <person name="Webb J.S."/>
            <person name="Jaromczyk J."/>
            <person name="Schardl C.L."/>
        </authorList>
    </citation>
    <scope>NUCLEOTIDE SEQUENCE [LARGE SCALE GENOMIC DNA]</scope>
    <source>
        <strain evidence="2">CY1</strain>
    </source>
</reference>
<protein>
    <submittedName>
        <fullName evidence="1">Uncharacterized protein</fullName>
    </submittedName>
</protein>
<sequence length="64" mass="7385">MSSAVLGNQRKLEKPAIVHPLRLENEQIREKPTIVHPFHTILRFQDENAEKACIFAGFLCFHTI</sequence>